<dbReference type="EMBL" id="BNDY01000002">
    <property type="protein sequence ID" value="GHI36270.1"/>
    <property type="molecule type" value="Genomic_DNA"/>
</dbReference>
<evidence type="ECO:0000256" key="2">
    <source>
        <dbReference type="ARBA" id="ARBA00022475"/>
    </source>
</evidence>
<dbReference type="InterPro" id="IPR050189">
    <property type="entry name" value="MFS_Efflux_Transporters"/>
</dbReference>
<evidence type="ECO:0000256" key="3">
    <source>
        <dbReference type="ARBA" id="ARBA00022692"/>
    </source>
</evidence>
<evidence type="ECO:0000256" key="6">
    <source>
        <dbReference type="SAM" id="Phobius"/>
    </source>
</evidence>
<evidence type="ECO:0000256" key="5">
    <source>
        <dbReference type="ARBA" id="ARBA00023136"/>
    </source>
</evidence>
<comment type="caution">
    <text evidence="7">The sequence shown here is derived from an EMBL/GenBank/DDBJ whole genome shotgun (WGS) entry which is preliminary data.</text>
</comment>
<dbReference type="PANTHER" id="PTHR43124:SF3">
    <property type="entry name" value="CHLORAMPHENICOL EFFLUX PUMP RV0191"/>
    <property type="match status" value="1"/>
</dbReference>
<dbReference type="SUPFAM" id="SSF103473">
    <property type="entry name" value="MFS general substrate transporter"/>
    <property type="match status" value="1"/>
</dbReference>
<dbReference type="InterPro" id="IPR036259">
    <property type="entry name" value="MFS_trans_sf"/>
</dbReference>
<evidence type="ECO:0000256" key="1">
    <source>
        <dbReference type="ARBA" id="ARBA00004651"/>
    </source>
</evidence>
<reference evidence="7" key="1">
    <citation type="submission" date="2024-05" db="EMBL/GenBank/DDBJ databases">
        <title>Whole genome shotgun sequence of Streptomyces violascens NBRC 12920.</title>
        <authorList>
            <person name="Komaki H."/>
            <person name="Tamura T."/>
        </authorList>
    </citation>
    <scope>NUCLEOTIDE SEQUENCE</scope>
    <source>
        <strain evidence="7">NBRC 12920</strain>
    </source>
</reference>
<organism evidence="7 8">
    <name type="scientific">Streptomyces violascens</name>
    <dbReference type="NCBI Taxonomy" id="67381"/>
    <lineage>
        <taxon>Bacteria</taxon>
        <taxon>Bacillati</taxon>
        <taxon>Actinomycetota</taxon>
        <taxon>Actinomycetes</taxon>
        <taxon>Kitasatosporales</taxon>
        <taxon>Streptomycetaceae</taxon>
        <taxon>Streptomyces</taxon>
    </lineage>
</organism>
<feature type="transmembrane region" description="Helical" evidence="6">
    <location>
        <begin position="66"/>
        <end position="86"/>
    </location>
</feature>
<keyword evidence="8" id="KW-1185">Reference proteome</keyword>
<feature type="transmembrane region" description="Helical" evidence="6">
    <location>
        <begin position="122"/>
        <end position="144"/>
    </location>
</feature>
<proteinExistence type="predicted"/>
<keyword evidence="2" id="KW-1003">Cell membrane</keyword>
<accession>A0ABQ3QG74</accession>
<dbReference type="Proteomes" id="UP001050808">
    <property type="component" value="Unassembled WGS sequence"/>
</dbReference>
<comment type="subcellular location">
    <subcellularLocation>
        <location evidence="1">Cell membrane</location>
        <topology evidence="1">Multi-pass membrane protein</topology>
    </subcellularLocation>
</comment>
<evidence type="ECO:0000313" key="7">
    <source>
        <dbReference type="EMBL" id="GHI36270.1"/>
    </source>
</evidence>
<sequence length="219" mass="23064">MLVLLLLVLPPLPAAHTTRLHVLGDMGPERQHPVGTGDYVPCRLAHFGTYTYVAPFLERVTHVGSGHITLFLLIYEVAGIVGNFLGGSSVARHSRGTFAAAAALIAGATLPLPVLGRWELGAVALLIAWGVGYGAVPVCSQSWFSTASPEAPEASTVLFTASFQATLSTGALVGGVVVDHTSPSTVMTTGGVAAVLMVLVVWVHHIRKVEWPETRQGRR</sequence>
<feature type="transmembrane region" description="Helical" evidence="6">
    <location>
        <begin position="156"/>
        <end position="178"/>
    </location>
</feature>
<evidence type="ECO:0000256" key="4">
    <source>
        <dbReference type="ARBA" id="ARBA00022989"/>
    </source>
</evidence>
<dbReference type="PANTHER" id="PTHR43124">
    <property type="entry name" value="PURINE EFFLUX PUMP PBUE"/>
    <property type="match status" value="1"/>
</dbReference>
<keyword evidence="4 6" id="KW-1133">Transmembrane helix</keyword>
<dbReference type="Gene3D" id="1.20.1250.20">
    <property type="entry name" value="MFS general substrate transporter like domains"/>
    <property type="match status" value="1"/>
</dbReference>
<name>A0ABQ3QG74_9ACTN</name>
<keyword evidence="3 6" id="KW-0812">Transmembrane</keyword>
<gene>
    <name evidence="7" type="ORF">Sviol_06780</name>
</gene>
<keyword evidence="5 6" id="KW-0472">Membrane</keyword>
<feature type="transmembrane region" description="Helical" evidence="6">
    <location>
        <begin position="98"/>
        <end position="116"/>
    </location>
</feature>
<protein>
    <submittedName>
        <fullName evidence="7">Uncharacterized protein</fullName>
    </submittedName>
</protein>
<feature type="transmembrane region" description="Helical" evidence="6">
    <location>
        <begin position="184"/>
        <end position="203"/>
    </location>
</feature>
<evidence type="ECO:0000313" key="8">
    <source>
        <dbReference type="Proteomes" id="UP001050808"/>
    </source>
</evidence>